<reference evidence="10 11" key="1">
    <citation type="submission" date="2018-11" db="EMBL/GenBank/DDBJ databases">
        <title>The genome draft of YIM 96095.</title>
        <authorList>
            <person name="Tang S.-K."/>
            <person name="Chunyu W.-X."/>
            <person name="Feng Y.-Z."/>
        </authorList>
    </citation>
    <scope>NUCLEOTIDE SEQUENCE [LARGE SCALE GENOMIC DNA]</scope>
    <source>
        <strain evidence="10 11">YIM 96095</strain>
    </source>
</reference>
<feature type="transmembrane region" description="Helical" evidence="8">
    <location>
        <begin position="401"/>
        <end position="421"/>
    </location>
</feature>
<protein>
    <submittedName>
        <fullName evidence="10">Monovalent cation/H+ antiporter subunit D family protein</fullName>
    </submittedName>
</protein>
<feature type="transmembrane region" description="Helical" evidence="8">
    <location>
        <begin position="73"/>
        <end position="100"/>
    </location>
</feature>
<keyword evidence="5 8" id="KW-1133">Transmembrane helix</keyword>
<dbReference type="NCBIfam" id="NF006238">
    <property type="entry name" value="PRK08375.1-4"/>
    <property type="match status" value="1"/>
</dbReference>
<feature type="transmembrane region" description="Helical" evidence="8">
    <location>
        <begin position="107"/>
        <end position="124"/>
    </location>
</feature>
<feature type="transmembrane region" description="Helical" evidence="8">
    <location>
        <begin position="130"/>
        <end position="149"/>
    </location>
</feature>
<dbReference type="Pfam" id="PF00361">
    <property type="entry name" value="Proton_antipo_M"/>
    <property type="match status" value="1"/>
</dbReference>
<dbReference type="GO" id="GO:0042773">
    <property type="term" value="P:ATP synthesis coupled electron transport"/>
    <property type="evidence" value="ECO:0007669"/>
    <property type="project" value="InterPro"/>
</dbReference>
<comment type="subcellular location">
    <subcellularLocation>
        <location evidence="1">Cell membrane</location>
        <topology evidence="1">Multi-pass membrane protein</topology>
    </subcellularLocation>
    <subcellularLocation>
        <location evidence="7">Membrane</location>
        <topology evidence="7">Multi-pass membrane protein</topology>
    </subcellularLocation>
</comment>
<feature type="domain" description="NADH:quinone oxidoreductase/Mrp antiporter transmembrane" evidence="9">
    <location>
        <begin position="126"/>
        <end position="413"/>
    </location>
</feature>
<feature type="transmembrane region" description="Helical" evidence="8">
    <location>
        <begin position="32"/>
        <end position="53"/>
    </location>
</feature>
<dbReference type="EMBL" id="RJMB01000014">
    <property type="protein sequence ID" value="RNL83863.1"/>
    <property type="molecule type" value="Genomic_DNA"/>
</dbReference>
<evidence type="ECO:0000256" key="8">
    <source>
        <dbReference type="SAM" id="Phobius"/>
    </source>
</evidence>
<feature type="transmembrane region" description="Helical" evidence="8">
    <location>
        <begin position="363"/>
        <end position="381"/>
    </location>
</feature>
<feature type="transmembrane region" description="Helical" evidence="8">
    <location>
        <begin position="236"/>
        <end position="253"/>
    </location>
</feature>
<dbReference type="AlphaFoldDB" id="A0A3N0E7S5"/>
<comment type="similarity">
    <text evidence="2">Belongs to the CPA3 antiporters (TC 2.A.63) subunit D family.</text>
</comment>
<keyword evidence="11" id="KW-1185">Reference proteome</keyword>
<feature type="transmembrane region" description="Helical" evidence="8">
    <location>
        <begin position="161"/>
        <end position="180"/>
    </location>
</feature>
<keyword evidence="6 8" id="KW-0472">Membrane</keyword>
<evidence type="ECO:0000259" key="9">
    <source>
        <dbReference type="Pfam" id="PF00361"/>
    </source>
</evidence>
<dbReference type="RefSeq" id="WP_123201977.1">
    <property type="nucleotide sequence ID" value="NZ_RJMB01000014.1"/>
</dbReference>
<name>A0A3N0E7S5_9ACTN</name>
<dbReference type="Proteomes" id="UP000269198">
    <property type="component" value="Unassembled WGS sequence"/>
</dbReference>
<evidence type="ECO:0000256" key="5">
    <source>
        <dbReference type="ARBA" id="ARBA00022989"/>
    </source>
</evidence>
<evidence type="ECO:0000256" key="7">
    <source>
        <dbReference type="RuleBase" id="RU000320"/>
    </source>
</evidence>
<gene>
    <name evidence="10" type="ORF">EFW17_14780</name>
</gene>
<dbReference type="GO" id="GO:0008137">
    <property type="term" value="F:NADH dehydrogenase (ubiquinone) activity"/>
    <property type="evidence" value="ECO:0007669"/>
    <property type="project" value="InterPro"/>
</dbReference>
<organism evidence="10 11">
    <name type="scientific">Halostreptopolyspora alba</name>
    <dbReference type="NCBI Taxonomy" id="2487137"/>
    <lineage>
        <taxon>Bacteria</taxon>
        <taxon>Bacillati</taxon>
        <taxon>Actinomycetota</taxon>
        <taxon>Actinomycetes</taxon>
        <taxon>Streptosporangiales</taxon>
        <taxon>Nocardiopsidaceae</taxon>
        <taxon>Halostreptopolyspora</taxon>
    </lineage>
</organism>
<dbReference type="PANTHER" id="PTHR42703">
    <property type="entry name" value="NADH DEHYDROGENASE"/>
    <property type="match status" value="1"/>
</dbReference>
<evidence type="ECO:0000256" key="6">
    <source>
        <dbReference type="ARBA" id="ARBA00023136"/>
    </source>
</evidence>
<dbReference type="OrthoDB" id="9768329at2"/>
<dbReference type="InterPro" id="IPR003918">
    <property type="entry name" value="NADH_UbQ_OxRdtase"/>
</dbReference>
<dbReference type="PANTHER" id="PTHR42703:SF1">
    <property type="entry name" value="NA(+)_H(+) ANTIPORTER SUBUNIT D1"/>
    <property type="match status" value="1"/>
</dbReference>
<comment type="caution">
    <text evidence="10">The sequence shown here is derived from an EMBL/GenBank/DDBJ whole genome shotgun (WGS) entry which is preliminary data.</text>
</comment>
<dbReference type="PRINTS" id="PR01437">
    <property type="entry name" value="NUOXDRDTASE4"/>
</dbReference>
<dbReference type="GO" id="GO:0005886">
    <property type="term" value="C:plasma membrane"/>
    <property type="evidence" value="ECO:0007669"/>
    <property type="project" value="UniProtKB-SubCell"/>
</dbReference>
<evidence type="ECO:0000256" key="4">
    <source>
        <dbReference type="ARBA" id="ARBA00022692"/>
    </source>
</evidence>
<feature type="transmembrane region" description="Helical" evidence="8">
    <location>
        <begin position="322"/>
        <end position="342"/>
    </location>
</feature>
<dbReference type="InterPro" id="IPR001750">
    <property type="entry name" value="ND/Mrp_TM"/>
</dbReference>
<sequence length="528" mass="54965">MIANALPLVLAGPLVAAAVLMVTRRPLWARRAVLVGTLGATLAYGVTLVAATYGGTVLVADIGLWPGGIAIPFVADMFSALLVAATALLTLVCVVFGIVAGEDQQHYFAPFVLALYGGVAGALLTGDLFNLFVCVEVMLLPSYVLISMFGGENRLRAGRIYITYNLLASAVFLFGVAFVYGVVGTVNLAELAGAAKESTAVAVAIGVVLVALAMKSGVVPVHGWLPRTYPETSPTVAAIFSGLHTKVGIYAIYRVYSLVFDGDQRFLGFAVLFMCVTMAFGALSAVGEDTIRSVLAFNMISGIGYILLGVALFGPLGLAAGIFYLLHHMVVKTSLFLSAGAVEVRYGTQRLDQLGGLARKEPLLAFAFVGAALSLIGMPPFSGFAGKFALLQATVAEHAYLAAFVVLAASLLTLLSMNRVWNSVFWGPVRREPVDATRDAVDAPADDDATGTAHTNNGAVGTVARRRTHAKAASPLTHVSPALVAPAVVLTLVSLGIGLGAEGLLTLTQQAAAGLLDTSSYVEAVMRE</sequence>
<keyword evidence="3" id="KW-1003">Cell membrane</keyword>
<feature type="transmembrane region" description="Helical" evidence="8">
    <location>
        <begin position="265"/>
        <end position="283"/>
    </location>
</feature>
<feature type="transmembrane region" description="Helical" evidence="8">
    <location>
        <begin position="200"/>
        <end position="224"/>
    </location>
</feature>
<feature type="transmembrane region" description="Helical" evidence="8">
    <location>
        <begin position="295"/>
        <end position="316"/>
    </location>
</feature>
<evidence type="ECO:0000313" key="11">
    <source>
        <dbReference type="Proteomes" id="UP000269198"/>
    </source>
</evidence>
<keyword evidence="4 7" id="KW-0812">Transmembrane</keyword>
<evidence type="ECO:0000256" key="1">
    <source>
        <dbReference type="ARBA" id="ARBA00004651"/>
    </source>
</evidence>
<proteinExistence type="inferred from homology"/>
<evidence type="ECO:0000256" key="3">
    <source>
        <dbReference type="ARBA" id="ARBA00022475"/>
    </source>
</evidence>
<evidence type="ECO:0000313" key="10">
    <source>
        <dbReference type="EMBL" id="RNL83863.1"/>
    </source>
</evidence>
<evidence type="ECO:0000256" key="2">
    <source>
        <dbReference type="ARBA" id="ARBA00005346"/>
    </source>
</evidence>
<dbReference type="InterPro" id="IPR050586">
    <property type="entry name" value="CPA3_Na-H_Antiporter_D"/>
</dbReference>
<accession>A0A3N0E7S5</accession>
<feature type="transmembrane region" description="Helical" evidence="8">
    <location>
        <begin position="6"/>
        <end position="23"/>
    </location>
</feature>